<feature type="DNA-binding region" description="H-T-H motif" evidence="4">
    <location>
        <begin position="28"/>
        <end position="48"/>
    </location>
</feature>
<evidence type="ECO:0000313" key="7">
    <source>
        <dbReference type="EMBL" id="KAK8774506.1"/>
    </source>
</evidence>
<dbReference type="Gene3D" id="1.10.10.60">
    <property type="entry name" value="Homeodomain-like"/>
    <property type="match status" value="2"/>
</dbReference>
<evidence type="ECO:0008006" key="9">
    <source>
        <dbReference type="Google" id="ProtNLM"/>
    </source>
</evidence>
<keyword evidence="2 4" id="KW-0238">DNA-binding</keyword>
<dbReference type="SUPFAM" id="SSF46689">
    <property type="entry name" value="Homeodomain-like"/>
    <property type="match status" value="2"/>
</dbReference>
<dbReference type="Pfam" id="PF04218">
    <property type="entry name" value="CENP-B_N"/>
    <property type="match status" value="1"/>
</dbReference>
<dbReference type="InterPro" id="IPR050863">
    <property type="entry name" value="CenT-Element_Derived"/>
</dbReference>
<keyword evidence="3 4" id="KW-0539">Nucleus</keyword>
<sequence>MSPRGKYRTLSVKEKLAVIEEVEAGAKKTSVALKYGITKSTLTTIVKAKDKLRNNAGHFAPDRKRLREAAHPELEKAVFLWLKRARSCSLPVSGPILREKAEQLSLRFGIEDFKCSDGWVSRFKERHGLTFKTVSGEAAAVDEAVTTDWQQTRLQSLLLEYSPADIYNADEMGLFFKCLPQQTLCRKGERCTGGKLSKERLTVMVCANMDGSHKPELFVVGKSKRPRCFKGVRTLPVSYAANTRAWMTQSLFEDWLRKLDVRFKRDKRKVLMIVDNCPAHGDVEGLEAIRLEFLPPNTTAVLQPLDQGVIKCLKMNYRKLLLKRMLICMDNSMSYSVTLLSSVGMLADAWSAVTSATIRNCFQHAFRIPGHTSDTLPDCARNEGEDCLQMESDEARLVLSALQAHNIAADLGEFAAADDNLCVCREDTLDDLVAEVLPAQYSSESEEESEEQSSVTAAQAFHYLAEVRKFLTVEENSQEQLAALNGIENFVLNAHVKKKQSTIHDFFKRSSQP</sequence>
<reference evidence="7 8" key="1">
    <citation type="journal article" date="2023" name="Arcadia Sci">
        <title>De novo assembly of a long-read Amblyomma americanum tick genome.</title>
        <authorList>
            <person name="Chou S."/>
            <person name="Poskanzer K.E."/>
            <person name="Rollins M."/>
            <person name="Thuy-Boun P.S."/>
        </authorList>
    </citation>
    <scope>NUCLEOTIDE SEQUENCE [LARGE SCALE GENOMIC DNA]</scope>
    <source>
        <strain evidence="7">F_SG_1</strain>
        <tissue evidence="7">Salivary glands</tissue>
    </source>
</reference>
<dbReference type="PROSITE" id="PS51253">
    <property type="entry name" value="HTH_CENPB"/>
    <property type="match status" value="1"/>
</dbReference>
<comment type="caution">
    <text evidence="7">The sequence shown here is derived from an EMBL/GenBank/DDBJ whole genome shotgun (WGS) entry which is preliminary data.</text>
</comment>
<evidence type="ECO:0000259" key="6">
    <source>
        <dbReference type="PROSITE" id="PS51253"/>
    </source>
</evidence>
<dbReference type="InterPro" id="IPR007889">
    <property type="entry name" value="HTH_Psq"/>
</dbReference>
<dbReference type="Pfam" id="PF03221">
    <property type="entry name" value="HTH_Tnp_Tc5"/>
    <property type="match status" value="1"/>
</dbReference>
<gene>
    <name evidence="7" type="ORF">V5799_010962</name>
</gene>
<dbReference type="InterPro" id="IPR006600">
    <property type="entry name" value="HTH_CenpB_DNA-bd_dom"/>
</dbReference>
<comment type="subcellular location">
    <subcellularLocation>
        <location evidence="1 4">Nucleus</location>
    </subcellularLocation>
</comment>
<evidence type="ECO:0000259" key="5">
    <source>
        <dbReference type="PROSITE" id="PS50960"/>
    </source>
</evidence>
<feature type="domain" description="HTH CENPB-type" evidence="6">
    <location>
        <begin position="62"/>
        <end position="133"/>
    </location>
</feature>
<dbReference type="SMART" id="SM00674">
    <property type="entry name" value="CENPB"/>
    <property type="match status" value="1"/>
</dbReference>
<accession>A0AAQ4EI98</accession>
<evidence type="ECO:0000256" key="4">
    <source>
        <dbReference type="PROSITE-ProRule" id="PRU00320"/>
    </source>
</evidence>
<evidence type="ECO:0000256" key="3">
    <source>
        <dbReference type="ARBA" id="ARBA00023242"/>
    </source>
</evidence>
<dbReference type="PANTHER" id="PTHR19303">
    <property type="entry name" value="TRANSPOSON"/>
    <property type="match status" value="1"/>
</dbReference>
<dbReference type="AlphaFoldDB" id="A0AAQ4EI98"/>
<dbReference type="Proteomes" id="UP001321473">
    <property type="component" value="Unassembled WGS sequence"/>
</dbReference>
<keyword evidence="8" id="KW-1185">Reference proteome</keyword>
<dbReference type="GO" id="GO:0005634">
    <property type="term" value="C:nucleus"/>
    <property type="evidence" value="ECO:0007669"/>
    <property type="project" value="UniProtKB-SubCell"/>
</dbReference>
<dbReference type="EMBL" id="JARKHS020015360">
    <property type="protein sequence ID" value="KAK8774506.1"/>
    <property type="molecule type" value="Genomic_DNA"/>
</dbReference>
<dbReference type="InterPro" id="IPR009057">
    <property type="entry name" value="Homeodomain-like_sf"/>
</dbReference>
<evidence type="ECO:0000313" key="8">
    <source>
        <dbReference type="Proteomes" id="UP001321473"/>
    </source>
</evidence>
<dbReference type="PANTHER" id="PTHR19303:SF73">
    <property type="entry name" value="PROTEIN PDC2"/>
    <property type="match status" value="1"/>
</dbReference>
<proteinExistence type="predicted"/>
<dbReference type="GO" id="GO:0003677">
    <property type="term" value="F:DNA binding"/>
    <property type="evidence" value="ECO:0007669"/>
    <property type="project" value="UniProtKB-UniRule"/>
</dbReference>
<evidence type="ECO:0000256" key="1">
    <source>
        <dbReference type="ARBA" id="ARBA00004123"/>
    </source>
</evidence>
<organism evidence="7 8">
    <name type="scientific">Amblyomma americanum</name>
    <name type="common">Lone star tick</name>
    <dbReference type="NCBI Taxonomy" id="6943"/>
    <lineage>
        <taxon>Eukaryota</taxon>
        <taxon>Metazoa</taxon>
        <taxon>Ecdysozoa</taxon>
        <taxon>Arthropoda</taxon>
        <taxon>Chelicerata</taxon>
        <taxon>Arachnida</taxon>
        <taxon>Acari</taxon>
        <taxon>Parasitiformes</taxon>
        <taxon>Ixodida</taxon>
        <taxon>Ixodoidea</taxon>
        <taxon>Ixodidae</taxon>
        <taxon>Amblyomminae</taxon>
        <taxon>Amblyomma</taxon>
    </lineage>
</organism>
<dbReference type="PROSITE" id="PS50960">
    <property type="entry name" value="HTH_PSQ"/>
    <property type="match status" value="1"/>
</dbReference>
<protein>
    <recommendedName>
        <fullName evidence="9">Tick transposon</fullName>
    </recommendedName>
</protein>
<feature type="domain" description="HTH psq-type" evidence="5">
    <location>
        <begin position="1"/>
        <end position="52"/>
    </location>
</feature>
<name>A0AAQ4EI98_AMBAM</name>
<evidence type="ECO:0000256" key="2">
    <source>
        <dbReference type="ARBA" id="ARBA00023125"/>
    </source>
</evidence>
<dbReference type="InterPro" id="IPR004875">
    <property type="entry name" value="DDE_SF_endonuclease_dom"/>
</dbReference>
<dbReference type="Pfam" id="PF03184">
    <property type="entry name" value="DDE_1"/>
    <property type="match status" value="1"/>
</dbReference>